<dbReference type="Proteomes" id="UP000297245">
    <property type="component" value="Unassembled WGS sequence"/>
</dbReference>
<protein>
    <submittedName>
        <fullName evidence="1">Uncharacterized protein</fullName>
    </submittedName>
</protein>
<dbReference type="Gene3D" id="1.20.930.20">
    <property type="entry name" value="Adaptor protein Cbl, N-terminal domain"/>
    <property type="match status" value="1"/>
</dbReference>
<name>A0A4S8MEB9_DENBC</name>
<gene>
    <name evidence="1" type="ORF">K435DRAFT_581509</name>
</gene>
<feature type="non-terminal residue" evidence="1">
    <location>
        <position position="91"/>
    </location>
</feature>
<dbReference type="InterPro" id="IPR059179">
    <property type="entry name" value="MLKL-like_MCAfunc"/>
</dbReference>
<organism evidence="1 2">
    <name type="scientific">Dendrothele bispora (strain CBS 962.96)</name>
    <dbReference type="NCBI Taxonomy" id="1314807"/>
    <lineage>
        <taxon>Eukaryota</taxon>
        <taxon>Fungi</taxon>
        <taxon>Dikarya</taxon>
        <taxon>Basidiomycota</taxon>
        <taxon>Agaricomycotina</taxon>
        <taxon>Agaricomycetes</taxon>
        <taxon>Agaricomycetidae</taxon>
        <taxon>Agaricales</taxon>
        <taxon>Agaricales incertae sedis</taxon>
        <taxon>Dendrothele</taxon>
    </lineage>
</organism>
<dbReference type="EMBL" id="ML179099">
    <property type="protein sequence ID" value="THV00761.1"/>
    <property type="molecule type" value="Genomic_DNA"/>
</dbReference>
<evidence type="ECO:0000313" key="2">
    <source>
        <dbReference type="Proteomes" id="UP000297245"/>
    </source>
</evidence>
<dbReference type="AlphaFoldDB" id="A0A4S8MEB9"/>
<accession>A0A4S8MEB9</accession>
<dbReference type="InterPro" id="IPR036537">
    <property type="entry name" value="Adaptor_Cbl_N_dom_sf"/>
</dbReference>
<dbReference type="GO" id="GO:0007166">
    <property type="term" value="P:cell surface receptor signaling pathway"/>
    <property type="evidence" value="ECO:0007669"/>
    <property type="project" value="InterPro"/>
</dbReference>
<reference evidence="1 2" key="1">
    <citation type="journal article" date="2019" name="Nat. Ecol. Evol.">
        <title>Megaphylogeny resolves global patterns of mushroom evolution.</title>
        <authorList>
            <person name="Varga T."/>
            <person name="Krizsan K."/>
            <person name="Foldi C."/>
            <person name="Dima B."/>
            <person name="Sanchez-Garcia M."/>
            <person name="Sanchez-Ramirez S."/>
            <person name="Szollosi G.J."/>
            <person name="Szarkandi J.G."/>
            <person name="Papp V."/>
            <person name="Albert L."/>
            <person name="Andreopoulos W."/>
            <person name="Angelini C."/>
            <person name="Antonin V."/>
            <person name="Barry K.W."/>
            <person name="Bougher N.L."/>
            <person name="Buchanan P."/>
            <person name="Buyck B."/>
            <person name="Bense V."/>
            <person name="Catcheside P."/>
            <person name="Chovatia M."/>
            <person name="Cooper J."/>
            <person name="Damon W."/>
            <person name="Desjardin D."/>
            <person name="Finy P."/>
            <person name="Geml J."/>
            <person name="Haridas S."/>
            <person name="Hughes K."/>
            <person name="Justo A."/>
            <person name="Karasinski D."/>
            <person name="Kautmanova I."/>
            <person name="Kiss B."/>
            <person name="Kocsube S."/>
            <person name="Kotiranta H."/>
            <person name="LaButti K.M."/>
            <person name="Lechner B.E."/>
            <person name="Liimatainen K."/>
            <person name="Lipzen A."/>
            <person name="Lukacs Z."/>
            <person name="Mihaltcheva S."/>
            <person name="Morgado L.N."/>
            <person name="Niskanen T."/>
            <person name="Noordeloos M.E."/>
            <person name="Ohm R.A."/>
            <person name="Ortiz-Santana B."/>
            <person name="Ovrebo C."/>
            <person name="Racz N."/>
            <person name="Riley R."/>
            <person name="Savchenko A."/>
            <person name="Shiryaev A."/>
            <person name="Soop K."/>
            <person name="Spirin V."/>
            <person name="Szebenyi C."/>
            <person name="Tomsovsky M."/>
            <person name="Tulloss R.E."/>
            <person name="Uehling J."/>
            <person name="Grigoriev I.V."/>
            <person name="Vagvolgyi C."/>
            <person name="Papp T."/>
            <person name="Martin F.M."/>
            <person name="Miettinen O."/>
            <person name="Hibbett D.S."/>
            <person name="Nagy L.G."/>
        </authorList>
    </citation>
    <scope>NUCLEOTIDE SEQUENCE [LARGE SCALE GENOMIC DNA]</scope>
    <source>
        <strain evidence="1 2">CBS 962.96</strain>
    </source>
</reference>
<proteinExistence type="predicted"/>
<dbReference type="OrthoDB" id="192148at2759"/>
<keyword evidence="2" id="KW-1185">Reference proteome</keyword>
<feature type="non-terminal residue" evidence="1">
    <location>
        <position position="1"/>
    </location>
</feature>
<dbReference type="CDD" id="cd21037">
    <property type="entry name" value="MLKL_NTD"/>
    <property type="match status" value="1"/>
</dbReference>
<evidence type="ECO:0000313" key="1">
    <source>
        <dbReference type="EMBL" id="THV00761.1"/>
    </source>
</evidence>
<sequence length="91" mass="10481">NKKDSRALAEECVCLVYTVDSTCKELTKDDQPLPLDLTNQLRLLCDTLQTIRDFAQKLATRSFFKRLITYIDDTGAIQSHRDKVKRALDTF</sequence>